<organism evidence="2 3">
    <name type="scientific">Bacillus cytotoxicus (strain DSM 22905 / CIP 110041 / 391-98 / NVH 391-98)</name>
    <dbReference type="NCBI Taxonomy" id="315749"/>
    <lineage>
        <taxon>Bacteria</taxon>
        <taxon>Bacillati</taxon>
        <taxon>Bacillota</taxon>
        <taxon>Bacilli</taxon>
        <taxon>Bacillales</taxon>
        <taxon>Bacillaceae</taxon>
        <taxon>Bacillus</taxon>
        <taxon>Bacillus cereus group</taxon>
    </lineage>
</organism>
<dbReference type="EMBL" id="CP000764">
    <property type="protein sequence ID" value="ABS23655.1"/>
    <property type="molecule type" value="Genomic_DNA"/>
</dbReference>
<dbReference type="STRING" id="315749.Bcer98_3445"/>
<sequence length="41" mass="4808">MEGTLVNKAYKFRLYPNKEQEILIAKTTGCSRFVFNHFLAQ</sequence>
<protein>
    <submittedName>
        <fullName evidence="2">Transposase</fullName>
    </submittedName>
</protein>
<reference evidence="2 3" key="1">
    <citation type="journal article" date="2008" name="Chem. Biol. Interact.">
        <title>Extending the Bacillus cereus group genomics to putative food-borne pathogens of different toxicity.</title>
        <authorList>
            <person name="Lapidus A."/>
            <person name="Goltsman E."/>
            <person name="Auger S."/>
            <person name="Galleron N."/>
            <person name="Segurens B."/>
            <person name="Dossat C."/>
            <person name="Land M.L."/>
            <person name="Broussolle V."/>
            <person name="Brillard J."/>
            <person name="Guinebretiere M.H."/>
            <person name="Sanchis V."/>
            <person name="Nguen-The C."/>
            <person name="Lereclus D."/>
            <person name="Richardson P."/>
            <person name="Wincker P."/>
            <person name="Weissenbach J."/>
            <person name="Ehrlich S.D."/>
            <person name="Sorokin A."/>
        </authorList>
    </citation>
    <scope>NUCLEOTIDE SEQUENCE [LARGE SCALE GENOMIC DNA]</scope>
    <source>
        <strain evidence="3">DSM 22905 / CIP 110041 / 391-98 / NVH 391-98</strain>
    </source>
</reference>
<evidence type="ECO:0000313" key="2">
    <source>
        <dbReference type="EMBL" id="ABS23655.1"/>
    </source>
</evidence>
<dbReference type="AlphaFoldDB" id="A7GU47"/>
<dbReference type="KEGG" id="bcy:Bcer98_3445"/>
<keyword evidence="3" id="KW-1185">Reference proteome</keyword>
<dbReference type="eggNOG" id="COG0675">
    <property type="taxonomic scope" value="Bacteria"/>
</dbReference>
<evidence type="ECO:0000313" key="3">
    <source>
        <dbReference type="Proteomes" id="UP000002300"/>
    </source>
</evidence>
<feature type="domain" description="Transposase putative helix-turn-helix" evidence="1">
    <location>
        <begin position="6"/>
        <end position="41"/>
    </location>
</feature>
<proteinExistence type="predicted"/>
<dbReference type="InterPro" id="IPR021027">
    <property type="entry name" value="Transposase_put_HTH"/>
</dbReference>
<dbReference type="HOGENOM" id="CLU_032903_4_5_9"/>
<dbReference type="Pfam" id="PF12323">
    <property type="entry name" value="HTH_OrfB_IS605"/>
    <property type="match status" value="1"/>
</dbReference>
<evidence type="ECO:0000259" key="1">
    <source>
        <dbReference type="Pfam" id="PF12323"/>
    </source>
</evidence>
<accession>A7GU47</accession>
<gene>
    <name evidence="2" type="ordered locus">Bcer98_3445</name>
</gene>
<dbReference type="Proteomes" id="UP000002300">
    <property type="component" value="Chromosome"/>
</dbReference>
<name>A7GU47_BACCN</name>